<dbReference type="InterPro" id="IPR025737">
    <property type="entry name" value="FApF"/>
</dbReference>
<name>A0ABW5N7C8_9FLAO</name>
<accession>A0ABW5N7C8</accession>
<gene>
    <name evidence="1" type="ORF">ACFSTE_06655</name>
</gene>
<keyword evidence="2" id="KW-1185">Reference proteome</keyword>
<evidence type="ECO:0000313" key="1">
    <source>
        <dbReference type="EMBL" id="MFD2590508.1"/>
    </source>
</evidence>
<proteinExistence type="predicted"/>
<reference evidence="2" key="1">
    <citation type="journal article" date="2019" name="Int. J. Syst. Evol. Microbiol.">
        <title>The Global Catalogue of Microorganisms (GCM) 10K type strain sequencing project: providing services to taxonomists for standard genome sequencing and annotation.</title>
        <authorList>
            <consortium name="The Broad Institute Genomics Platform"/>
            <consortium name="The Broad Institute Genome Sequencing Center for Infectious Disease"/>
            <person name="Wu L."/>
            <person name="Ma J."/>
        </authorList>
    </citation>
    <scope>NUCLEOTIDE SEQUENCE [LARGE SCALE GENOMIC DNA]</scope>
    <source>
        <strain evidence="2">KCTC 42423</strain>
    </source>
</reference>
<dbReference type="Proteomes" id="UP001597459">
    <property type="component" value="Unassembled WGS sequence"/>
</dbReference>
<organism evidence="1 2">
    <name type="scientific">Aquimarina hainanensis</name>
    <dbReference type="NCBI Taxonomy" id="1578017"/>
    <lineage>
        <taxon>Bacteria</taxon>
        <taxon>Pseudomonadati</taxon>
        <taxon>Bacteroidota</taxon>
        <taxon>Flavobacteriia</taxon>
        <taxon>Flavobacteriales</taxon>
        <taxon>Flavobacteriaceae</taxon>
        <taxon>Aquimarina</taxon>
    </lineage>
</organism>
<evidence type="ECO:0000313" key="2">
    <source>
        <dbReference type="Proteomes" id="UP001597459"/>
    </source>
</evidence>
<dbReference type="Pfam" id="PF13557">
    <property type="entry name" value="Phenol_MetA_deg"/>
    <property type="match status" value="1"/>
</dbReference>
<comment type="caution">
    <text evidence="1">The sequence shown here is derived from an EMBL/GenBank/DDBJ whole genome shotgun (WGS) entry which is preliminary data.</text>
</comment>
<dbReference type="EMBL" id="JBHULX010000004">
    <property type="protein sequence ID" value="MFD2590508.1"/>
    <property type="molecule type" value="Genomic_DNA"/>
</dbReference>
<sequence>MNLLHKSLNSLARLLFFLLPIWSFSQTPINGFYHKKNELTIATTYTTKSYDQFYRGTTLTDGNPAGFGKISSSIFSFFGEYGITDWLSTTVTLPHISIKSNDGAIDPVQGKSKVSGLQDLQLFLKVKAFEKKFKDNSNITIGAAAGTSIPVGGYDGRGILSIGTDATTFDGSAVLQYTTSFNLFTEVQAGYSLRNNSDYDVPNAFLSSFKVGYFNDSFYAHAKIGLQNSTSGFDIGSDEFVAAGGPSSLPQTEVDFTNLHFGLYVPLYKNILGISSGYGLAIDGRNYNKESTFSFGAVYKLY</sequence>
<protein>
    <submittedName>
        <fullName evidence="1">Transporter</fullName>
    </submittedName>
</protein>
<dbReference type="RefSeq" id="WP_378257497.1">
    <property type="nucleotide sequence ID" value="NZ_JBHSJV010000001.1"/>
</dbReference>